<evidence type="ECO:0000313" key="2">
    <source>
        <dbReference type="Proteomes" id="UP000442109"/>
    </source>
</evidence>
<accession>A0A844M0V4</accession>
<sequence>MSEFMEINQLKKIIEHIKTLPMPETPEPTIFSIGSRGYYENPTSDILAFFCDSDGAHGLGTLMMEALFEALATANSKSANIHFDEYATISEPAREVSTKNNKRIDLLLEGNDWVMVIENKIYHQQVNPFKTYKQHIDSSNEFKEKEPLYVVLSPNGKAPSGWLGLSYPILLDSLRKKLANAFIDQPLNKWLVLLREFTLHLEGIMSKSSMPDDTVSYVLDNLAAIKQAEDIKQKVISAYQKELLAKVQDAFPDEQVNTKLHHWHGYPALRFSFESWETKSDVALFLDGRKDKRFCINYYAFNIKTPEQAAIADEVLKERDCSSSWTEGSGKIKGYKSPYESFDKDTAHEFLIAKLSLLDHFETKVRRQW</sequence>
<comment type="caution">
    <text evidence="1">The sequence shown here is derived from an EMBL/GenBank/DDBJ whole genome shotgun (WGS) entry which is preliminary data.</text>
</comment>
<dbReference type="InterPro" id="IPR029470">
    <property type="entry name" value="PDDEXK_4"/>
</dbReference>
<evidence type="ECO:0000313" key="1">
    <source>
        <dbReference type="EMBL" id="MUG32385.1"/>
    </source>
</evidence>
<gene>
    <name evidence="1" type="ORF">GB996_06210</name>
</gene>
<dbReference type="Pfam" id="PF14281">
    <property type="entry name" value="PDDEXK_4"/>
    <property type="match status" value="1"/>
</dbReference>
<dbReference type="Proteomes" id="UP000442109">
    <property type="component" value="Unassembled WGS sequence"/>
</dbReference>
<dbReference type="EMBL" id="WFKQ01000004">
    <property type="protein sequence ID" value="MUG32385.1"/>
    <property type="molecule type" value="Genomic_DNA"/>
</dbReference>
<evidence type="ECO:0008006" key="3">
    <source>
        <dbReference type="Google" id="ProtNLM"/>
    </source>
</evidence>
<dbReference type="AlphaFoldDB" id="A0A844M0V4"/>
<reference evidence="1 2" key="1">
    <citation type="journal article" date="2019" name="PLoS ONE">
        <title>Pup mortality in New Zealand sea lions (Phocarctos hookeri) at Enderby Island, Auckland Islands, 2013-18.</title>
        <authorList>
            <person name="Michael S.A."/>
            <person name="Hayman D.T.S."/>
            <person name="Gray R."/>
            <person name="Zhang J."/>
            <person name="Rogers L."/>
            <person name="Roe W.D."/>
        </authorList>
    </citation>
    <scope>NUCLEOTIDE SEQUENCE [LARGE SCALE GENOMIC DNA]</scope>
    <source>
        <strain evidence="1 2">SM868</strain>
    </source>
</reference>
<protein>
    <recommendedName>
        <fullName evidence="3">PD-(D/E)XK nuclease superfamily protein</fullName>
    </recommendedName>
</protein>
<dbReference type="OrthoDB" id="6770443at2"/>
<proteinExistence type="predicted"/>
<keyword evidence="2" id="KW-1185">Reference proteome</keyword>
<organism evidence="1 2">
    <name type="scientific">Psychrobacter sanguinis</name>
    <dbReference type="NCBI Taxonomy" id="861445"/>
    <lineage>
        <taxon>Bacteria</taxon>
        <taxon>Pseudomonadati</taxon>
        <taxon>Pseudomonadota</taxon>
        <taxon>Gammaproteobacteria</taxon>
        <taxon>Moraxellales</taxon>
        <taxon>Moraxellaceae</taxon>
        <taxon>Psychrobacter</taxon>
    </lineage>
</organism>
<name>A0A844M0V4_9GAMM</name>